<dbReference type="GO" id="GO:0005216">
    <property type="term" value="F:monoatomic ion channel activity"/>
    <property type="evidence" value="ECO:0007669"/>
    <property type="project" value="InterPro"/>
</dbReference>
<evidence type="ECO:0000313" key="8">
    <source>
        <dbReference type="Proteomes" id="UP000077315"/>
    </source>
</evidence>
<keyword evidence="2 5" id="KW-0812">Transmembrane</keyword>
<dbReference type="STRING" id="763407.A0A167JIX3"/>
<keyword evidence="3 5" id="KW-1133">Transmembrane helix</keyword>
<evidence type="ECO:0000256" key="3">
    <source>
        <dbReference type="ARBA" id="ARBA00022989"/>
    </source>
</evidence>
<dbReference type="SUPFAM" id="SSF81324">
    <property type="entry name" value="Voltage-gated potassium channels"/>
    <property type="match status" value="1"/>
</dbReference>
<dbReference type="PANTHER" id="PTHR38483">
    <property type="entry name" value="CHROMOSOME 1, WHOLE GENOME SHOTGUN SEQUENCE"/>
    <property type="match status" value="1"/>
</dbReference>
<name>A0A167JIX3_PHYB8</name>
<dbReference type="InterPro" id="IPR027359">
    <property type="entry name" value="Volt_channel_dom_sf"/>
</dbReference>
<dbReference type="Proteomes" id="UP000077315">
    <property type="component" value="Unassembled WGS sequence"/>
</dbReference>
<dbReference type="GO" id="GO:0016020">
    <property type="term" value="C:membrane"/>
    <property type="evidence" value="ECO:0007669"/>
    <property type="project" value="UniProtKB-SubCell"/>
</dbReference>
<proteinExistence type="predicted"/>
<feature type="transmembrane region" description="Helical" evidence="5">
    <location>
        <begin position="97"/>
        <end position="117"/>
    </location>
</feature>
<dbReference type="EMBL" id="KV441006">
    <property type="protein sequence ID" value="OAD66067.1"/>
    <property type="molecule type" value="Genomic_DNA"/>
</dbReference>
<keyword evidence="4 5" id="KW-0472">Membrane</keyword>
<dbReference type="InterPro" id="IPR005821">
    <property type="entry name" value="Ion_trans_dom"/>
</dbReference>
<organism evidence="7 8">
    <name type="scientific">Phycomyces blakesleeanus (strain ATCC 8743b / DSM 1359 / FGSC 10004 / NBRC 33097 / NRRL 1555)</name>
    <dbReference type="NCBI Taxonomy" id="763407"/>
    <lineage>
        <taxon>Eukaryota</taxon>
        <taxon>Fungi</taxon>
        <taxon>Fungi incertae sedis</taxon>
        <taxon>Mucoromycota</taxon>
        <taxon>Mucoromycotina</taxon>
        <taxon>Mucoromycetes</taxon>
        <taxon>Mucorales</taxon>
        <taxon>Phycomycetaceae</taxon>
        <taxon>Phycomyces</taxon>
    </lineage>
</organism>
<dbReference type="VEuPathDB" id="FungiDB:PHYBLDRAFT_160701"/>
<dbReference type="OrthoDB" id="429183at2759"/>
<feature type="transmembrane region" description="Helical" evidence="5">
    <location>
        <begin position="65"/>
        <end position="85"/>
    </location>
</feature>
<evidence type="ECO:0000256" key="1">
    <source>
        <dbReference type="ARBA" id="ARBA00004141"/>
    </source>
</evidence>
<dbReference type="InParanoid" id="A0A167JIX3"/>
<gene>
    <name evidence="7" type="ORF">PHYBLDRAFT_160701</name>
</gene>
<sequence>MHMLADEEDQGPFLSRTQHGLTKTEIIQGMANRFMYSRFYIILYLGLGLLSLSTIILSINETCPSPLFIVFEAIVNVAMILEVVVRLVALRRAYWKSIWNIVDTVLVILCAVTLVVLASGCSAGERSEAIFDTILLVIRNCFQFTRLFMMVRKNKNSINARSARIDFTDLPDHTREPSVEFSALDRDRGIESFLGEGSDLEHEHF</sequence>
<protein>
    <recommendedName>
        <fullName evidence="6">Ion transport domain-containing protein</fullName>
    </recommendedName>
</protein>
<feature type="transmembrane region" description="Helical" evidence="5">
    <location>
        <begin position="39"/>
        <end position="59"/>
    </location>
</feature>
<comment type="subcellular location">
    <subcellularLocation>
        <location evidence="1">Membrane</location>
        <topology evidence="1">Multi-pass membrane protein</topology>
    </subcellularLocation>
</comment>
<evidence type="ECO:0000259" key="6">
    <source>
        <dbReference type="Pfam" id="PF00520"/>
    </source>
</evidence>
<dbReference type="GeneID" id="28995138"/>
<evidence type="ECO:0000256" key="2">
    <source>
        <dbReference type="ARBA" id="ARBA00022692"/>
    </source>
</evidence>
<keyword evidence="8" id="KW-1185">Reference proteome</keyword>
<reference evidence="8" key="1">
    <citation type="submission" date="2015-06" db="EMBL/GenBank/DDBJ databases">
        <title>Expansion of signal transduction pathways in fungi by whole-genome duplication.</title>
        <authorList>
            <consortium name="DOE Joint Genome Institute"/>
            <person name="Corrochano L.M."/>
            <person name="Kuo A."/>
            <person name="Marcet-Houben M."/>
            <person name="Polaino S."/>
            <person name="Salamov A."/>
            <person name="Villalobos J.M."/>
            <person name="Alvarez M.I."/>
            <person name="Avalos J."/>
            <person name="Benito E.P."/>
            <person name="Benoit I."/>
            <person name="Burger G."/>
            <person name="Camino L.P."/>
            <person name="Canovas D."/>
            <person name="Cerda-Olmedo E."/>
            <person name="Cheng J.-F."/>
            <person name="Dominguez A."/>
            <person name="Elias M."/>
            <person name="Eslava A.P."/>
            <person name="Glaser F."/>
            <person name="Grimwood J."/>
            <person name="Gutierrez G."/>
            <person name="Heitman J."/>
            <person name="Henrissat B."/>
            <person name="Iturriaga E.A."/>
            <person name="Lang B.F."/>
            <person name="Lavin J.L."/>
            <person name="Lee S."/>
            <person name="Li W."/>
            <person name="Lindquist E."/>
            <person name="Lopez-Garcia S."/>
            <person name="Luque E.M."/>
            <person name="Marcos A.T."/>
            <person name="Martin J."/>
            <person name="McCluskey K."/>
            <person name="Medina H.R."/>
            <person name="Miralles-Duran A."/>
            <person name="Miyazaki A."/>
            <person name="Munoz-Torres E."/>
            <person name="Oguiza J.A."/>
            <person name="Ohm R."/>
            <person name="Olmedo M."/>
            <person name="Orejas M."/>
            <person name="Ortiz-Castellanos L."/>
            <person name="Pisabarro A.G."/>
            <person name="Rodriguez-Romero J."/>
            <person name="Ruiz-Herrera J."/>
            <person name="Ruiz-Vazquez R."/>
            <person name="Sanz C."/>
            <person name="Schackwitz W."/>
            <person name="Schmutz J."/>
            <person name="Shahriari M."/>
            <person name="Shelest E."/>
            <person name="Silva-Franco F."/>
            <person name="Soanes D."/>
            <person name="Syed K."/>
            <person name="Tagua V.G."/>
            <person name="Talbot N.J."/>
            <person name="Thon M."/>
            <person name="De vries R.P."/>
            <person name="Wiebenga A."/>
            <person name="Yadav J.S."/>
            <person name="Braun E.L."/>
            <person name="Baker S."/>
            <person name="Garre V."/>
            <person name="Horwitz B."/>
            <person name="Torres-Martinez S."/>
            <person name="Idnurm A."/>
            <person name="Herrera-Estrella A."/>
            <person name="Gabaldon T."/>
            <person name="Grigoriev I.V."/>
        </authorList>
    </citation>
    <scope>NUCLEOTIDE SEQUENCE [LARGE SCALE GENOMIC DNA]</scope>
    <source>
        <strain evidence="8">NRRL 1555(-)</strain>
    </source>
</reference>
<dbReference type="Gene3D" id="1.20.120.350">
    <property type="entry name" value="Voltage-gated potassium channels. Chain C"/>
    <property type="match status" value="1"/>
</dbReference>
<dbReference type="AlphaFoldDB" id="A0A167JIX3"/>
<dbReference type="RefSeq" id="XP_018284107.1">
    <property type="nucleotide sequence ID" value="XM_018434232.1"/>
</dbReference>
<dbReference type="PANTHER" id="PTHR38483:SF1">
    <property type="entry name" value="ION TRANSPORT DOMAIN-CONTAINING PROTEIN"/>
    <property type="match status" value="1"/>
</dbReference>
<evidence type="ECO:0000256" key="4">
    <source>
        <dbReference type="ARBA" id="ARBA00023136"/>
    </source>
</evidence>
<feature type="domain" description="Ion transport" evidence="6">
    <location>
        <begin position="42"/>
        <end position="155"/>
    </location>
</feature>
<accession>A0A167JIX3</accession>
<dbReference type="Pfam" id="PF00520">
    <property type="entry name" value="Ion_trans"/>
    <property type="match status" value="1"/>
</dbReference>
<evidence type="ECO:0000313" key="7">
    <source>
        <dbReference type="EMBL" id="OAD66067.1"/>
    </source>
</evidence>
<feature type="transmembrane region" description="Helical" evidence="5">
    <location>
        <begin position="129"/>
        <end position="149"/>
    </location>
</feature>
<evidence type="ECO:0000256" key="5">
    <source>
        <dbReference type="SAM" id="Phobius"/>
    </source>
</evidence>